<protein>
    <submittedName>
        <fullName evidence="3">HIT family protein</fullName>
    </submittedName>
</protein>
<dbReference type="GO" id="GO:0003824">
    <property type="term" value="F:catalytic activity"/>
    <property type="evidence" value="ECO:0007669"/>
    <property type="project" value="InterPro"/>
</dbReference>
<dbReference type="RefSeq" id="WP_004007288.1">
    <property type="nucleotide sequence ID" value="NZ_CAMYEK010000009.1"/>
</dbReference>
<dbReference type="Proteomes" id="UP000553981">
    <property type="component" value="Unassembled WGS sequence"/>
</dbReference>
<evidence type="ECO:0000256" key="2">
    <source>
        <dbReference type="PIRSR" id="PIRSR601310-3"/>
    </source>
</evidence>
<dbReference type="PRINTS" id="PR00332">
    <property type="entry name" value="HISTRIAD"/>
</dbReference>
<evidence type="ECO:0000313" key="4">
    <source>
        <dbReference type="Proteomes" id="UP000553981"/>
    </source>
</evidence>
<dbReference type="Pfam" id="PF01230">
    <property type="entry name" value="HIT"/>
    <property type="match status" value="1"/>
</dbReference>
<dbReference type="AlphaFoldDB" id="A0A7Y0UI89"/>
<reference evidence="3 4" key="1">
    <citation type="submission" date="2020-04" db="EMBL/GenBank/DDBJ databases">
        <title>Antimicrobial susceptibility and clonality of vaginal-derived multi-drug resistant Mobiluncus isolates in China.</title>
        <authorList>
            <person name="Zhang X."/>
        </authorList>
    </citation>
    <scope>NUCLEOTIDE SEQUENCE [LARGE SCALE GENOMIC DNA]</scope>
    <source>
        <strain evidence="3 4">19</strain>
    </source>
</reference>
<dbReference type="PANTHER" id="PTHR46648:SF1">
    <property type="entry name" value="ADENOSINE 5'-MONOPHOSPHORAMIDASE HNT1"/>
    <property type="match status" value="1"/>
</dbReference>
<dbReference type="EMBL" id="JABCUI010000003">
    <property type="protein sequence ID" value="NMW87637.1"/>
    <property type="molecule type" value="Genomic_DNA"/>
</dbReference>
<dbReference type="GeneID" id="55565278"/>
<dbReference type="PANTHER" id="PTHR46648">
    <property type="entry name" value="HIT FAMILY PROTEIN 1"/>
    <property type="match status" value="1"/>
</dbReference>
<comment type="caution">
    <text evidence="3">The sequence shown here is derived from an EMBL/GenBank/DDBJ whole genome shotgun (WGS) entry which is preliminary data.</text>
</comment>
<dbReference type="OMA" id="FAHAMSV"/>
<evidence type="ECO:0000313" key="3">
    <source>
        <dbReference type="EMBL" id="NMW87637.1"/>
    </source>
</evidence>
<feature type="active site" description="Tele-AMP-histidine intermediate" evidence="1">
    <location>
        <position position="113"/>
    </location>
</feature>
<feature type="short sequence motif" description="Histidine triad motif" evidence="2">
    <location>
        <begin position="111"/>
        <end position="115"/>
    </location>
</feature>
<dbReference type="Gene3D" id="3.30.428.10">
    <property type="entry name" value="HIT-like"/>
    <property type="match status" value="1"/>
</dbReference>
<dbReference type="PROSITE" id="PS51084">
    <property type="entry name" value="HIT_2"/>
    <property type="match status" value="1"/>
</dbReference>
<organism evidence="3 4">
    <name type="scientific">Mobiluncus curtisii</name>
    <dbReference type="NCBI Taxonomy" id="2051"/>
    <lineage>
        <taxon>Bacteria</taxon>
        <taxon>Bacillati</taxon>
        <taxon>Actinomycetota</taxon>
        <taxon>Actinomycetes</taxon>
        <taxon>Actinomycetales</taxon>
        <taxon>Actinomycetaceae</taxon>
        <taxon>Mobiluncus</taxon>
    </lineage>
</organism>
<dbReference type="InterPro" id="IPR011146">
    <property type="entry name" value="HIT-like"/>
</dbReference>
<name>A0A7Y0UI89_9ACTO</name>
<accession>A0A7Y0UI89</accession>
<dbReference type="InterPro" id="IPR001310">
    <property type="entry name" value="Histidine_triad_HIT"/>
</dbReference>
<dbReference type="SUPFAM" id="SSF54197">
    <property type="entry name" value="HIT-like"/>
    <property type="match status" value="1"/>
</dbReference>
<gene>
    <name evidence="3" type="ORF">HHJ67_07745</name>
</gene>
<sequence length="166" mass="18067">MRPFRGKTARPDFCKRKENLMASVFTKIINGEIPGNFVWQDEQCVVFATIEPRSDGHMLVVPREEVDNYLDADPDLIAHLSQVAQIIGQAGRDAFNVSRALIVVAGFDVPHLHIHVIPTDSMQVLNPDAKAAGVADGIKASCEKLRSALVEMGYSANVPASLESLG</sequence>
<dbReference type="PROSITE" id="PS00892">
    <property type="entry name" value="HIT_1"/>
    <property type="match status" value="1"/>
</dbReference>
<proteinExistence type="predicted"/>
<evidence type="ECO:0000256" key="1">
    <source>
        <dbReference type="PIRSR" id="PIRSR601310-1"/>
    </source>
</evidence>
<dbReference type="InterPro" id="IPR019808">
    <property type="entry name" value="Histidine_triad_CS"/>
</dbReference>
<dbReference type="GO" id="GO:0009117">
    <property type="term" value="P:nucleotide metabolic process"/>
    <property type="evidence" value="ECO:0007669"/>
    <property type="project" value="TreeGrafter"/>
</dbReference>
<dbReference type="InterPro" id="IPR036265">
    <property type="entry name" value="HIT-like_sf"/>
</dbReference>